<feature type="region of interest" description="Disordered" evidence="1">
    <location>
        <begin position="30"/>
        <end position="56"/>
    </location>
</feature>
<evidence type="ECO:0000313" key="3">
    <source>
        <dbReference type="Proteomes" id="UP001430953"/>
    </source>
</evidence>
<dbReference type="AlphaFoldDB" id="A0AAW2H4E2"/>
<protein>
    <submittedName>
        <fullName evidence="2">Uncharacterized protein</fullName>
    </submittedName>
</protein>
<keyword evidence="3" id="KW-1185">Reference proteome</keyword>
<sequence length="113" mass="13060">MVFFFFSEKDSKTDNEKKLSSTFNLRFTCQQNPDGGRQEGNNKETSQLPLSQETRGCDEVPCSRSTDRALIFLTIKKSTKRRIFTKKSVEKIYKGLRPFNEIINRLILINSSS</sequence>
<organism evidence="2 3">
    <name type="scientific">Cardiocondyla obscurior</name>
    <dbReference type="NCBI Taxonomy" id="286306"/>
    <lineage>
        <taxon>Eukaryota</taxon>
        <taxon>Metazoa</taxon>
        <taxon>Ecdysozoa</taxon>
        <taxon>Arthropoda</taxon>
        <taxon>Hexapoda</taxon>
        <taxon>Insecta</taxon>
        <taxon>Pterygota</taxon>
        <taxon>Neoptera</taxon>
        <taxon>Endopterygota</taxon>
        <taxon>Hymenoptera</taxon>
        <taxon>Apocrita</taxon>
        <taxon>Aculeata</taxon>
        <taxon>Formicoidea</taxon>
        <taxon>Formicidae</taxon>
        <taxon>Myrmicinae</taxon>
        <taxon>Cardiocondyla</taxon>
    </lineage>
</organism>
<gene>
    <name evidence="2" type="ORF">PUN28_001332</name>
</gene>
<reference evidence="2 3" key="1">
    <citation type="submission" date="2023-03" db="EMBL/GenBank/DDBJ databases">
        <title>High recombination rates correlate with genetic variation in Cardiocondyla obscurior ants.</title>
        <authorList>
            <person name="Errbii M."/>
        </authorList>
    </citation>
    <scope>NUCLEOTIDE SEQUENCE [LARGE SCALE GENOMIC DNA]</scope>
    <source>
        <strain evidence="2">Alpha-2009</strain>
        <tissue evidence="2">Whole body</tissue>
    </source>
</reference>
<evidence type="ECO:0000313" key="2">
    <source>
        <dbReference type="EMBL" id="KAL0134468.1"/>
    </source>
</evidence>
<dbReference type="EMBL" id="JADYXP020000001">
    <property type="protein sequence ID" value="KAL0134468.1"/>
    <property type="molecule type" value="Genomic_DNA"/>
</dbReference>
<evidence type="ECO:0000256" key="1">
    <source>
        <dbReference type="SAM" id="MobiDB-lite"/>
    </source>
</evidence>
<comment type="caution">
    <text evidence="2">The sequence shown here is derived from an EMBL/GenBank/DDBJ whole genome shotgun (WGS) entry which is preliminary data.</text>
</comment>
<feature type="compositionally biased region" description="Polar residues" evidence="1">
    <location>
        <begin position="43"/>
        <end position="54"/>
    </location>
</feature>
<proteinExistence type="predicted"/>
<accession>A0AAW2H4E2</accession>
<name>A0AAW2H4E2_9HYME</name>
<dbReference type="Proteomes" id="UP001430953">
    <property type="component" value="Unassembled WGS sequence"/>
</dbReference>